<dbReference type="AlphaFoldDB" id="A0A8K0DVP2"/>
<protein>
    <submittedName>
        <fullName evidence="2">Uncharacterized protein</fullName>
    </submittedName>
</protein>
<organism evidence="2 3">
    <name type="scientific">Rhamnella rubrinervis</name>
    <dbReference type="NCBI Taxonomy" id="2594499"/>
    <lineage>
        <taxon>Eukaryota</taxon>
        <taxon>Viridiplantae</taxon>
        <taxon>Streptophyta</taxon>
        <taxon>Embryophyta</taxon>
        <taxon>Tracheophyta</taxon>
        <taxon>Spermatophyta</taxon>
        <taxon>Magnoliopsida</taxon>
        <taxon>eudicotyledons</taxon>
        <taxon>Gunneridae</taxon>
        <taxon>Pentapetalae</taxon>
        <taxon>rosids</taxon>
        <taxon>fabids</taxon>
        <taxon>Rosales</taxon>
        <taxon>Rhamnaceae</taxon>
        <taxon>rhamnoid group</taxon>
        <taxon>Rhamneae</taxon>
        <taxon>Rhamnella</taxon>
    </lineage>
</organism>
<dbReference type="EMBL" id="VOIH02000010">
    <property type="protein sequence ID" value="KAF3434640.1"/>
    <property type="molecule type" value="Genomic_DNA"/>
</dbReference>
<evidence type="ECO:0000256" key="1">
    <source>
        <dbReference type="SAM" id="MobiDB-lite"/>
    </source>
</evidence>
<feature type="compositionally biased region" description="Acidic residues" evidence="1">
    <location>
        <begin position="60"/>
        <end position="69"/>
    </location>
</feature>
<reference evidence="2" key="1">
    <citation type="submission" date="2020-03" db="EMBL/GenBank/DDBJ databases">
        <title>A high-quality chromosome-level genome assembly of a woody plant with both climbing and erect habits, Rhamnella rubrinervis.</title>
        <authorList>
            <person name="Lu Z."/>
            <person name="Yang Y."/>
            <person name="Zhu X."/>
            <person name="Sun Y."/>
        </authorList>
    </citation>
    <scope>NUCLEOTIDE SEQUENCE</scope>
    <source>
        <strain evidence="2">BYM</strain>
        <tissue evidence="2">Leaf</tissue>
    </source>
</reference>
<proteinExistence type="predicted"/>
<comment type="caution">
    <text evidence="2">The sequence shown here is derived from an EMBL/GenBank/DDBJ whole genome shotgun (WGS) entry which is preliminary data.</text>
</comment>
<evidence type="ECO:0000313" key="3">
    <source>
        <dbReference type="Proteomes" id="UP000796880"/>
    </source>
</evidence>
<gene>
    <name evidence="2" type="ORF">FNV43_RR21725</name>
</gene>
<feature type="compositionally biased region" description="Acidic residues" evidence="1">
    <location>
        <begin position="42"/>
        <end position="51"/>
    </location>
</feature>
<name>A0A8K0DVP2_9ROSA</name>
<accession>A0A8K0DVP2</accession>
<evidence type="ECO:0000313" key="2">
    <source>
        <dbReference type="EMBL" id="KAF3434640.1"/>
    </source>
</evidence>
<keyword evidence="3" id="KW-1185">Reference proteome</keyword>
<dbReference type="Proteomes" id="UP000796880">
    <property type="component" value="Unassembled WGS sequence"/>
</dbReference>
<feature type="region of interest" description="Disordered" evidence="1">
    <location>
        <begin position="42"/>
        <end position="69"/>
    </location>
</feature>
<sequence length="69" mass="8363">MNWRITSANGTPHLIRCLKKNNSEEDYKKEREEMLKFDEADFDIDEDEDPEIPPYYYTDEFYEDSSSEE</sequence>